<dbReference type="EMBL" id="OX465085">
    <property type="protein sequence ID" value="CAI9302999.1"/>
    <property type="molecule type" value="Genomic_DNA"/>
</dbReference>
<proteinExistence type="predicted"/>
<protein>
    <submittedName>
        <fullName evidence="1">Uncharacterized protein</fullName>
    </submittedName>
</protein>
<dbReference type="Proteomes" id="UP001177003">
    <property type="component" value="Chromosome 9"/>
</dbReference>
<organism evidence="1 2">
    <name type="scientific">Lactuca saligna</name>
    <name type="common">Willowleaf lettuce</name>
    <dbReference type="NCBI Taxonomy" id="75948"/>
    <lineage>
        <taxon>Eukaryota</taxon>
        <taxon>Viridiplantae</taxon>
        <taxon>Streptophyta</taxon>
        <taxon>Embryophyta</taxon>
        <taxon>Tracheophyta</taxon>
        <taxon>Spermatophyta</taxon>
        <taxon>Magnoliopsida</taxon>
        <taxon>eudicotyledons</taxon>
        <taxon>Gunneridae</taxon>
        <taxon>Pentapetalae</taxon>
        <taxon>asterids</taxon>
        <taxon>campanulids</taxon>
        <taxon>Asterales</taxon>
        <taxon>Asteraceae</taxon>
        <taxon>Cichorioideae</taxon>
        <taxon>Cichorieae</taxon>
        <taxon>Lactucinae</taxon>
        <taxon>Lactuca</taxon>
    </lineage>
</organism>
<gene>
    <name evidence="1" type="ORF">LSALG_LOCUS41461</name>
</gene>
<name>A0AA36A1T2_LACSI</name>
<dbReference type="AlphaFoldDB" id="A0AA36A1T2"/>
<accession>A0AA36A1T2</accession>
<sequence>MPDLQNFEFLGSIPEVMLENVLVTNAITRAYWKSPSSGVRPVPAELRKIIDTGKIPKRGGKRKPKEPFSCYVPPLNEDTDIMFADDQEPIDDFVFQPFTANIDSDDEETPMTKAMMELLRSTIAKDFRTSSDKNVADANKVIEGLQISLQAEKEALSSLRFRIQCDNVDLHTSFSKRIFRLQNSLAAENRIMDAVAEQTQKTTCYKKY</sequence>
<reference evidence="1" key="1">
    <citation type="submission" date="2023-04" db="EMBL/GenBank/DDBJ databases">
        <authorList>
            <person name="Vijverberg K."/>
            <person name="Xiong W."/>
            <person name="Schranz E."/>
        </authorList>
    </citation>
    <scope>NUCLEOTIDE SEQUENCE</scope>
</reference>
<keyword evidence="2" id="KW-1185">Reference proteome</keyword>
<evidence type="ECO:0000313" key="1">
    <source>
        <dbReference type="EMBL" id="CAI9302999.1"/>
    </source>
</evidence>
<evidence type="ECO:0000313" key="2">
    <source>
        <dbReference type="Proteomes" id="UP001177003"/>
    </source>
</evidence>